<dbReference type="PANTHER" id="PTHR35528:SF3">
    <property type="entry name" value="BLL1675 PROTEIN"/>
    <property type="match status" value="1"/>
</dbReference>
<dbReference type="EMBL" id="RXFM01000012">
    <property type="protein sequence ID" value="RST70347.1"/>
    <property type="molecule type" value="Genomic_DNA"/>
</dbReference>
<organism evidence="6 7">
    <name type="scientific">Candidatus Aquarickettsia rohweri</name>
    <dbReference type="NCBI Taxonomy" id="2602574"/>
    <lineage>
        <taxon>Bacteria</taxon>
        <taxon>Pseudomonadati</taxon>
        <taxon>Pseudomonadota</taxon>
        <taxon>Alphaproteobacteria</taxon>
        <taxon>Rickettsiales</taxon>
        <taxon>Candidatus Midichloriaceae</taxon>
        <taxon>Candidatus Aquarickettsia</taxon>
    </lineage>
</organism>
<keyword evidence="2" id="KW-0815">Transposition</keyword>
<reference evidence="7" key="1">
    <citation type="submission" date="2018-11" db="EMBL/GenBank/DDBJ databases">
        <title>Phylogenetic, genomic, and biogeographic characterization of a novel and ubiquitous marine invertebrate-associated Rickettsiales parasite, Candidatus Marinoinvertebrata rohwerii, gen. nov., sp. nov.</title>
        <authorList>
            <person name="Klinges J.G."/>
            <person name="Rosales S.M."/>
            <person name="Mcminds R."/>
            <person name="Shaver E.C."/>
            <person name="Shantz A."/>
            <person name="Peters E.C."/>
            <person name="Burkepile D.E."/>
            <person name="Silliman B.R."/>
            <person name="Vega Thurber R.L."/>
        </authorList>
    </citation>
    <scope>NUCLEOTIDE SEQUENCE [LARGE SCALE GENOMIC DNA]</scope>
    <source>
        <strain evidence="7">a_cerv_44</strain>
    </source>
</reference>
<dbReference type="Proteomes" id="UP000279470">
    <property type="component" value="Unassembled WGS sequence"/>
</dbReference>
<dbReference type="Pfam" id="PF13610">
    <property type="entry name" value="DDE_Tnp_IS240"/>
    <property type="match status" value="1"/>
</dbReference>
<dbReference type="PANTHER" id="PTHR35528">
    <property type="entry name" value="BLL1675 PROTEIN"/>
    <property type="match status" value="1"/>
</dbReference>
<dbReference type="AlphaFoldDB" id="A0A3R9ZRL4"/>
<dbReference type="InterPro" id="IPR052183">
    <property type="entry name" value="IS_Transposase"/>
</dbReference>
<evidence type="ECO:0000256" key="4">
    <source>
        <dbReference type="ARBA" id="ARBA00023172"/>
    </source>
</evidence>
<dbReference type="PROSITE" id="PS50994">
    <property type="entry name" value="INTEGRASE"/>
    <property type="match status" value="1"/>
</dbReference>
<feature type="domain" description="Integrase catalytic" evidence="5">
    <location>
        <begin position="72"/>
        <end position="234"/>
    </location>
</feature>
<dbReference type="InterPro" id="IPR036397">
    <property type="entry name" value="RNaseH_sf"/>
</dbReference>
<evidence type="ECO:0000256" key="1">
    <source>
        <dbReference type="ARBA" id="ARBA00002286"/>
    </source>
</evidence>
<dbReference type="RefSeq" id="WP_126044390.1">
    <property type="nucleotide sequence ID" value="NZ_RXFM01000012.1"/>
</dbReference>
<dbReference type="GO" id="GO:0015074">
    <property type="term" value="P:DNA integration"/>
    <property type="evidence" value="ECO:0007669"/>
    <property type="project" value="InterPro"/>
</dbReference>
<evidence type="ECO:0000256" key="2">
    <source>
        <dbReference type="ARBA" id="ARBA00022578"/>
    </source>
</evidence>
<accession>A0A3R9ZRL4</accession>
<dbReference type="InterPro" id="IPR012337">
    <property type="entry name" value="RNaseH-like_sf"/>
</dbReference>
<gene>
    <name evidence="6" type="ORF">EIC27_01475</name>
</gene>
<comment type="function">
    <text evidence="1">Involved in the transposition of the insertion sequence.</text>
</comment>
<protein>
    <submittedName>
        <fullName evidence="6">IS6 family transposase</fullName>
    </submittedName>
</protein>
<dbReference type="InterPro" id="IPR047930">
    <property type="entry name" value="Transpos_IS6"/>
</dbReference>
<sequence length="234" mass="27385">MLKVDPKLMKYFKNHEYGPEIIMVSLYMKGRYSLSYREIEEIGGLRGFAIDHATLQRWVIKFMPILEGRFRKRKKPVNGSWRMDETYIKVKGKWVYLYRAVDKYGYTIDFMLRAKRDKRAAKAFFKKAIKSSGHPIKVNIDKSGSNTSALNSINKPLSKENQIEIRQNKYLNNRIEGDHRFIKKRTRPMLGFKSFRSAARTIAGIELLHMIKKGQLADNDNYNSDFDKFLSLAA</sequence>
<name>A0A3R9ZRL4_9RICK</name>
<dbReference type="NCBIfam" id="NF033587">
    <property type="entry name" value="transpos_IS6"/>
    <property type="match status" value="1"/>
</dbReference>
<keyword evidence="4" id="KW-0233">DNA recombination</keyword>
<evidence type="ECO:0000313" key="7">
    <source>
        <dbReference type="Proteomes" id="UP000279470"/>
    </source>
</evidence>
<evidence type="ECO:0000259" key="5">
    <source>
        <dbReference type="PROSITE" id="PS50994"/>
    </source>
</evidence>
<dbReference type="SUPFAM" id="SSF53098">
    <property type="entry name" value="Ribonuclease H-like"/>
    <property type="match status" value="1"/>
</dbReference>
<evidence type="ECO:0000313" key="6">
    <source>
        <dbReference type="EMBL" id="RST70347.1"/>
    </source>
</evidence>
<dbReference type="GO" id="GO:0032196">
    <property type="term" value="P:transposition"/>
    <property type="evidence" value="ECO:0007669"/>
    <property type="project" value="UniProtKB-KW"/>
</dbReference>
<dbReference type="Gene3D" id="3.30.420.10">
    <property type="entry name" value="Ribonuclease H-like superfamily/Ribonuclease H"/>
    <property type="match status" value="1"/>
</dbReference>
<evidence type="ECO:0000256" key="3">
    <source>
        <dbReference type="ARBA" id="ARBA00023125"/>
    </source>
</evidence>
<dbReference type="InterPro" id="IPR001584">
    <property type="entry name" value="Integrase_cat-core"/>
</dbReference>
<dbReference type="GO" id="GO:0003677">
    <property type="term" value="F:DNA binding"/>
    <property type="evidence" value="ECO:0007669"/>
    <property type="project" value="UniProtKB-KW"/>
</dbReference>
<proteinExistence type="predicted"/>
<keyword evidence="7" id="KW-1185">Reference proteome</keyword>
<dbReference type="InterPro" id="IPR032874">
    <property type="entry name" value="DDE_dom"/>
</dbReference>
<keyword evidence="3" id="KW-0238">DNA-binding</keyword>
<comment type="caution">
    <text evidence="6">The sequence shown here is derived from an EMBL/GenBank/DDBJ whole genome shotgun (WGS) entry which is preliminary data.</text>
</comment>
<dbReference type="OrthoDB" id="4315389at2"/>
<dbReference type="GO" id="GO:0006310">
    <property type="term" value="P:DNA recombination"/>
    <property type="evidence" value="ECO:0007669"/>
    <property type="project" value="UniProtKB-KW"/>
</dbReference>